<dbReference type="Pfam" id="PF03865">
    <property type="entry name" value="ShlB"/>
    <property type="match status" value="1"/>
</dbReference>
<evidence type="ECO:0000313" key="7">
    <source>
        <dbReference type="Proteomes" id="UP000697927"/>
    </source>
</evidence>
<dbReference type="Gene3D" id="2.40.160.50">
    <property type="entry name" value="membrane protein fhac: a member of the omp85/tpsb transporter family"/>
    <property type="match status" value="1"/>
</dbReference>
<evidence type="ECO:0000256" key="1">
    <source>
        <dbReference type="ARBA" id="ARBA00022452"/>
    </source>
</evidence>
<keyword evidence="1" id="KW-0472">Membrane</keyword>
<dbReference type="PANTHER" id="PTHR34597">
    <property type="entry name" value="SLR1661 PROTEIN"/>
    <property type="match status" value="1"/>
</dbReference>
<sequence length="572" mass="63939">MNHGISAVLLYVAALGVSYADRAPTLIDPENPARPSRNIPNEPNAEHAEPQVTIAAPQTNLTPQTLVTVKHIQFIGGTRYALPSLVAPFRPLVGKKVALAEIIALTNSITERYRQDGYPLSYAFLPRENFQHDTVRIVLVEGYIAHSDIKSDNKHTGLRLSRLAQRMMAEKPLRQATFDRYSLLMARTPATQVEANASLPDNIYGAATMQVEAKQPHIWDLSSTVDFRKGQNLALVNGTLSNLTGYGDQLGLATLIPLDKETRKTYFGTNYQQYLTDNGLLLQLKGSFYREDPRDYTPLLYLPQGVSIDARQKATQYTGGMALSYPLMLERKKQLSVNAGLDYVDKRNDYLLRAQGFGNTLDLPSVHQHARYPAAEFSVNGYREFDTASLGSRLTLRQGIDAFGADASPAQGTDLNFTRWKGNAEAAWIFIKNWRLSASLEGDWSDNDLPEAERVTFGAQRFGRGYPDGEASGDYGYGGQLELRYLHARKEAQWLKSVQPYVLLDGAQTWFNQQGYRHQRLASAAAGVMLGDDKHYTVAVEGARPLADRPSDSNKRDWRFSLTFTYNFNNLR</sequence>
<keyword evidence="2" id="KW-0812">Transmembrane</keyword>
<feature type="domain" description="Haemolysin activator HlyB C-terminal" evidence="4">
    <location>
        <begin position="367"/>
        <end position="528"/>
    </location>
</feature>
<accession>A0ABX0VJD5</accession>
<evidence type="ECO:0000313" key="6">
    <source>
        <dbReference type="EMBL" id="NIY46636.1"/>
    </source>
</evidence>
<reference evidence="6 7" key="1">
    <citation type="journal article" date="2020" name="Microorganisms">
        <title>Polyphasic Characterisation of Cedecea colo sp. nov., a New Enteric Bacterium Isolated from the Koala Hindgut.</title>
        <authorList>
            <person name="Boath J.M."/>
            <person name="Dakhal S."/>
            <person name="Van T.T.H."/>
            <person name="Moore R.J."/>
            <person name="Dekiwadia C."/>
            <person name="Macreadie I.G."/>
        </authorList>
    </citation>
    <scope>NUCLEOTIDE SEQUENCE [LARGE SCALE GENOMIC DNA]</scope>
    <source>
        <strain evidence="6 7">ZA</strain>
    </source>
</reference>
<keyword evidence="3" id="KW-0998">Cell outer membrane</keyword>
<evidence type="ECO:0000256" key="2">
    <source>
        <dbReference type="ARBA" id="ARBA00022692"/>
    </source>
</evidence>
<evidence type="ECO:0000259" key="4">
    <source>
        <dbReference type="Pfam" id="PF03865"/>
    </source>
</evidence>
<proteinExistence type="predicted"/>
<keyword evidence="7" id="KW-1185">Reference proteome</keyword>
<protein>
    <submittedName>
        <fullName evidence="6">ShlB/FhaC/HecB family hemolysin secretion/activation protein</fullName>
    </submittedName>
</protein>
<name>A0ABX0VJD5_9ENTR</name>
<keyword evidence="1" id="KW-1134">Transmembrane beta strand</keyword>
<dbReference type="EMBL" id="SOYS01000001">
    <property type="protein sequence ID" value="NIY46636.1"/>
    <property type="molecule type" value="Genomic_DNA"/>
</dbReference>
<feature type="domain" description="Polypeptide-transport-associated ShlB-type" evidence="5">
    <location>
        <begin position="68"/>
        <end position="142"/>
    </location>
</feature>
<evidence type="ECO:0000259" key="5">
    <source>
        <dbReference type="Pfam" id="PF08479"/>
    </source>
</evidence>
<gene>
    <name evidence="6" type="ORF">E2L00_03615</name>
</gene>
<dbReference type="RefSeq" id="WP_167607092.1">
    <property type="nucleotide sequence ID" value="NZ_SOYS01000001.1"/>
</dbReference>
<comment type="caution">
    <text evidence="6">The sequence shown here is derived from an EMBL/GenBank/DDBJ whole genome shotgun (WGS) entry which is preliminary data.</text>
</comment>
<dbReference type="InterPro" id="IPR051544">
    <property type="entry name" value="TPS_OM_transporter"/>
</dbReference>
<dbReference type="InterPro" id="IPR005565">
    <property type="entry name" value="Hemolysn_activator_HlyB_C"/>
</dbReference>
<dbReference type="Pfam" id="PF08479">
    <property type="entry name" value="POTRA_2"/>
    <property type="match status" value="1"/>
</dbReference>
<dbReference type="Gene3D" id="3.10.20.310">
    <property type="entry name" value="membrane protein fhac"/>
    <property type="match status" value="1"/>
</dbReference>
<organism evidence="6 7">
    <name type="scientific">Cedecea colo</name>
    <dbReference type="NCBI Taxonomy" id="2552946"/>
    <lineage>
        <taxon>Bacteria</taxon>
        <taxon>Pseudomonadati</taxon>
        <taxon>Pseudomonadota</taxon>
        <taxon>Gammaproteobacteria</taxon>
        <taxon>Enterobacterales</taxon>
        <taxon>Enterobacteriaceae</taxon>
        <taxon>Cedecea</taxon>
    </lineage>
</organism>
<dbReference type="PANTHER" id="PTHR34597:SF6">
    <property type="entry name" value="BLR6126 PROTEIN"/>
    <property type="match status" value="1"/>
</dbReference>
<dbReference type="Proteomes" id="UP000697927">
    <property type="component" value="Unassembled WGS sequence"/>
</dbReference>
<dbReference type="InterPro" id="IPR013686">
    <property type="entry name" value="Polypept-transport_assoc_ShlB"/>
</dbReference>
<evidence type="ECO:0000256" key="3">
    <source>
        <dbReference type="ARBA" id="ARBA00023237"/>
    </source>
</evidence>